<proteinExistence type="predicted"/>
<feature type="compositionally biased region" description="Polar residues" evidence="2">
    <location>
        <begin position="478"/>
        <end position="494"/>
    </location>
</feature>
<dbReference type="AlphaFoldDB" id="A0A9N9TEH0"/>
<feature type="coiled-coil region" evidence="1">
    <location>
        <begin position="125"/>
        <end position="197"/>
    </location>
</feature>
<dbReference type="GO" id="GO:0005737">
    <property type="term" value="C:cytoplasm"/>
    <property type="evidence" value="ECO:0007669"/>
    <property type="project" value="TreeGrafter"/>
</dbReference>
<name>A0A9N9TEH0_PHYSR</name>
<protein>
    <recommendedName>
        <fullName evidence="5">Protein regulator of cytokinesis 1</fullName>
    </recommendedName>
</protein>
<dbReference type="OrthoDB" id="642895at2759"/>
<accession>A0A9N9TEH0</accession>
<dbReference type="Pfam" id="PF03999">
    <property type="entry name" value="MAP65_ASE1"/>
    <property type="match status" value="1"/>
</dbReference>
<keyword evidence="4" id="KW-1185">Reference proteome</keyword>
<dbReference type="Proteomes" id="UP001153712">
    <property type="component" value="Chromosome 1"/>
</dbReference>
<evidence type="ECO:0000256" key="1">
    <source>
        <dbReference type="SAM" id="Coils"/>
    </source>
</evidence>
<dbReference type="EMBL" id="OU900094">
    <property type="protein sequence ID" value="CAG9853798.1"/>
    <property type="molecule type" value="Genomic_DNA"/>
</dbReference>
<keyword evidence="1" id="KW-0175">Coiled coil</keyword>
<dbReference type="Gene3D" id="1.20.58.1520">
    <property type="match status" value="1"/>
</dbReference>
<reference evidence="3" key="1">
    <citation type="submission" date="2022-01" db="EMBL/GenBank/DDBJ databases">
        <authorList>
            <person name="King R."/>
        </authorList>
    </citation>
    <scope>NUCLEOTIDE SEQUENCE</scope>
</reference>
<evidence type="ECO:0000256" key="2">
    <source>
        <dbReference type="SAM" id="MobiDB-lite"/>
    </source>
</evidence>
<feature type="region of interest" description="Disordered" evidence="2">
    <location>
        <begin position="472"/>
        <end position="500"/>
    </location>
</feature>
<evidence type="ECO:0008006" key="5">
    <source>
        <dbReference type="Google" id="ProtNLM"/>
    </source>
</evidence>
<dbReference type="GO" id="GO:0051256">
    <property type="term" value="P:mitotic spindle midzone assembly"/>
    <property type="evidence" value="ECO:0007669"/>
    <property type="project" value="TreeGrafter"/>
</dbReference>
<dbReference type="GO" id="GO:1990023">
    <property type="term" value="C:mitotic spindle midzone"/>
    <property type="evidence" value="ECO:0007669"/>
    <property type="project" value="TreeGrafter"/>
</dbReference>
<evidence type="ECO:0000313" key="3">
    <source>
        <dbReference type="EMBL" id="CAG9853798.1"/>
    </source>
</evidence>
<evidence type="ECO:0000313" key="4">
    <source>
        <dbReference type="Proteomes" id="UP001153712"/>
    </source>
</evidence>
<dbReference type="PANTHER" id="PTHR19321">
    <property type="entry name" value="PROTEIN REGULATOR OF CYTOKINESIS 1 PRC1-RELATED"/>
    <property type="match status" value="1"/>
</dbReference>
<dbReference type="InterPro" id="IPR007145">
    <property type="entry name" value="MAP65_Ase1_PRC1"/>
</dbReference>
<dbReference type="PANTHER" id="PTHR19321:SF41">
    <property type="entry name" value="FASCETTO-RELATED"/>
    <property type="match status" value="1"/>
</dbReference>
<sequence length="588" mass="69491">MNDSESAPFTIETLSNFDMKIIKGVPWAEDMYKVVEGNIRKIFLNWIDVVLTLSKNEEDINEWKNIFIDNISEAGCEMVKDIQVIHAKVVISIENSFDKIEGLAKSLNTELPKLSLEETGLYPKSLELKQHIRQLEKQLEEKQNELNKLLRKHTSLCQALGKDPNNVQEPALLVDKIVFYEKIIDELEQERFQLNEKFFIWSDEIIAMAQELQYEPKTSFETSIIKRQDQQVTLTEVNMKALEKFYYKMKTEYKNFTEEICDLRNKIENLWDLLEVEFIYREEIRQKSKGNSIKTLQVLRKENGRCKELKMANLKKFIHQAREKIVALWEECQCSQNDKDAFEWFHSDHYNEDLLQLHELCLDKWQAYAEENKEILSLLNKHRQYWKKLVELEEPTNPRDRFNNRGGKLLLEEKERKKLKSLIPKVEENLLDLARKYESLKNREFYTYGETVEEYIHNLHAEKENIKKEKCTARKAQRNTPGFPSTSKAGSTMGSMMCPKTTPRKRLFQSKNGSVAKKMKHEEYASTDSKVMNTRKRLSMERKKRLNKIRKSIRHINVSSDATFVTFRNDLNSREDIRSTLVTSDQLE</sequence>
<gene>
    <name evidence="3" type="ORF">PHYEVI_LOCUS269</name>
</gene>
<organism evidence="3 4">
    <name type="scientific">Phyllotreta striolata</name>
    <name type="common">Striped flea beetle</name>
    <name type="synonym">Crioceris striolata</name>
    <dbReference type="NCBI Taxonomy" id="444603"/>
    <lineage>
        <taxon>Eukaryota</taxon>
        <taxon>Metazoa</taxon>
        <taxon>Ecdysozoa</taxon>
        <taxon>Arthropoda</taxon>
        <taxon>Hexapoda</taxon>
        <taxon>Insecta</taxon>
        <taxon>Pterygota</taxon>
        <taxon>Neoptera</taxon>
        <taxon>Endopterygota</taxon>
        <taxon>Coleoptera</taxon>
        <taxon>Polyphaga</taxon>
        <taxon>Cucujiformia</taxon>
        <taxon>Chrysomeloidea</taxon>
        <taxon>Chrysomelidae</taxon>
        <taxon>Galerucinae</taxon>
        <taxon>Alticini</taxon>
        <taxon>Phyllotreta</taxon>
    </lineage>
</organism>
<dbReference type="GO" id="GO:0008017">
    <property type="term" value="F:microtubule binding"/>
    <property type="evidence" value="ECO:0007669"/>
    <property type="project" value="InterPro"/>
</dbReference>